<dbReference type="Proteomes" id="UP000198975">
    <property type="component" value="Unassembled WGS sequence"/>
</dbReference>
<reference evidence="2" key="1">
    <citation type="submission" date="2016-08" db="EMBL/GenBank/DDBJ databases">
        <authorList>
            <person name="Varghese N."/>
            <person name="Submissions Spin"/>
        </authorList>
    </citation>
    <scope>NUCLEOTIDE SEQUENCE [LARGE SCALE GENOMIC DNA]</scope>
    <source>
        <strain evidence="2">REICA_082</strain>
    </source>
</reference>
<evidence type="ECO:0000313" key="2">
    <source>
        <dbReference type="Proteomes" id="UP000198975"/>
    </source>
</evidence>
<dbReference type="NCBIfam" id="TIGR03495">
    <property type="entry name" value="phage_LysB"/>
    <property type="match status" value="1"/>
</dbReference>
<proteinExistence type="predicted"/>
<accession>A0A1C4DJB0</accession>
<evidence type="ECO:0000313" key="1">
    <source>
        <dbReference type="EMBL" id="SCC31434.1"/>
    </source>
</evidence>
<name>A0A1C4DJB0_9ENTR</name>
<dbReference type="OrthoDB" id="6604152at2"/>
<dbReference type="InterPro" id="IPR020000">
    <property type="entry name" value="Phage_P2_LysB"/>
</dbReference>
<dbReference type="AlphaFoldDB" id="A0A1C4DJB0"/>
<dbReference type="RefSeq" id="WP_061493605.1">
    <property type="nucleotide sequence ID" value="NZ_CP115659.1"/>
</dbReference>
<keyword evidence="2" id="KW-1185">Reference proteome</keyword>
<protein>
    <submittedName>
        <fullName evidence="1">Phage lysis regulatory protein, LysB family</fullName>
    </submittedName>
</protein>
<sequence>MKTWLIALLLGVCGLLWLLQQNHTLRTSLAQSRQLTQAQNSAIAQLNAQLTASRELADSNEQAQVALRQQLDSASAQAVQREQAITRLINENDAFRRWYSAELPDAVRRVHQRPACASAGHCLQPLPAGQSVPDAGK</sequence>
<dbReference type="EMBL" id="FMAY01000012">
    <property type="protein sequence ID" value="SCC31434.1"/>
    <property type="molecule type" value="Genomic_DNA"/>
</dbReference>
<gene>
    <name evidence="1" type="ORF">GA0061071_112140</name>
</gene>
<organism evidence="1 2">
    <name type="scientific">Kosakonia oryzendophytica</name>
    <dbReference type="NCBI Taxonomy" id="1005665"/>
    <lineage>
        <taxon>Bacteria</taxon>
        <taxon>Pseudomonadati</taxon>
        <taxon>Pseudomonadota</taxon>
        <taxon>Gammaproteobacteria</taxon>
        <taxon>Enterobacterales</taxon>
        <taxon>Enterobacteriaceae</taxon>
        <taxon>Kosakonia</taxon>
    </lineage>
</organism>